<accession>A0ACC2QJV2</accession>
<name>A0ACC2QJV2_9NEOP</name>
<keyword evidence="2" id="KW-1185">Reference proteome</keyword>
<dbReference type="Proteomes" id="UP001231649">
    <property type="component" value="Chromosome 13"/>
</dbReference>
<proteinExistence type="predicted"/>
<evidence type="ECO:0000313" key="2">
    <source>
        <dbReference type="Proteomes" id="UP001231649"/>
    </source>
</evidence>
<dbReference type="EMBL" id="CM056789">
    <property type="protein sequence ID" value="KAJ8718533.1"/>
    <property type="molecule type" value="Genomic_DNA"/>
</dbReference>
<organism evidence="1 2">
    <name type="scientific">Mythimna loreyi</name>
    <dbReference type="NCBI Taxonomy" id="667449"/>
    <lineage>
        <taxon>Eukaryota</taxon>
        <taxon>Metazoa</taxon>
        <taxon>Ecdysozoa</taxon>
        <taxon>Arthropoda</taxon>
        <taxon>Hexapoda</taxon>
        <taxon>Insecta</taxon>
        <taxon>Pterygota</taxon>
        <taxon>Neoptera</taxon>
        <taxon>Endopterygota</taxon>
        <taxon>Lepidoptera</taxon>
        <taxon>Glossata</taxon>
        <taxon>Ditrysia</taxon>
        <taxon>Noctuoidea</taxon>
        <taxon>Noctuidae</taxon>
        <taxon>Noctuinae</taxon>
        <taxon>Hadenini</taxon>
        <taxon>Mythimna</taxon>
    </lineage>
</organism>
<sequence length="531" mass="59049">MAHISYPFKKTSKAVYQKPASVVTEDNIYWKKLGSPVLVKEFGAIDYLDFSPVEPYYFAATCSVRVQIYDPITKVVTKNISKFKEAAYGASFRGDGRLLAAGSEEGAVKLFDVQSKNVLRVFTGHTGPVHRTFFTKDQIKILSYSDDKSVCLWDIATEEKIASFTEHSDYVRAGAASPISPDIILSGGYDHAVKLYDCRSNEVVLSVNHGSPVESTLFLPSGGIFISAGGTEIKVWDIFNGGKQLASISQHHKTVTTLRLASNNSRLMSASLDRHVKIYDISTFKVVHNIDFPNAVLSMAISKHDDTLAVGMIDGIISIRKREKPAKQSDEKKGLFKFAPDHVQSSIVEEVPDKSNNNKKGQSKPAKGPEFDKFLRKMEFTKALSAVLKTYIATKFPERTAALIQEMLRRKVLHVAMDGLNEKDIGTLLKYFKKNLGETRFTRVIIDAANVFVDVFENQVKFFSELNLWLYTSLMQEIQEEIEVCKRVSELEGAISLLMAGAQISNSTDTVELNDSIAPSTKALKEIVIDV</sequence>
<gene>
    <name evidence="1" type="ORF">PYW08_002770</name>
</gene>
<comment type="caution">
    <text evidence="1">The sequence shown here is derived from an EMBL/GenBank/DDBJ whole genome shotgun (WGS) entry which is preliminary data.</text>
</comment>
<evidence type="ECO:0000313" key="1">
    <source>
        <dbReference type="EMBL" id="KAJ8718533.1"/>
    </source>
</evidence>
<protein>
    <submittedName>
        <fullName evidence="1">Uncharacterized protein</fullName>
    </submittedName>
</protein>
<reference evidence="1" key="1">
    <citation type="submission" date="2023-03" db="EMBL/GenBank/DDBJ databases">
        <title>Chromosome-level genomes of two armyworms, Mythimna separata and Mythimna loreyi, provide insights into the biosynthesis and reception of sex pheromones.</title>
        <authorList>
            <person name="Zhao H."/>
        </authorList>
    </citation>
    <scope>NUCLEOTIDE SEQUENCE</scope>
    <source>
        <strain evidence="1">BeijingLab</strain>
    </source>
</reference>